<feature type="active site" description="Acyl-ester intermediate" evidence="5">
    <location>
        <position position="160"/>
    </location>
</feature>
<evidence type="ECO:0000256" key="3">
    <source>
        <dbReference type="ARBA" id="ARBA00022840"/>
    </source>
</evidence>
<dbReference type="AlphaFoldDB" id="J3P435"/>
<dbReference type="Pfam" id="PF01425">
    <property type="entry name" value="Amidase"/>
    <property type="match status" value="2"/>
</dbReference>
<reference evidence="10" key="1">
    <citation type="submission" date="2010-07" db="EMBL/GenBank/DDBJ databases">
        <title>The genome sequence of Gaeumannomyces graminis var. tritici strain R3-111a-1.</title>
        <authorList>
            <consortium name="The Broad Institute Genome Sequencing Platform"/>
            <person name="Ma L.-J."/>
            <person name="Dead R."/>
            <person name="Young S."/>
            <person name="Zeng Q."/>
            <person name="Koehrsen M."/>
            <person name="Alvarado L."/>
            <person name="Berlin A."/>
            <person name="Chapman S.B."/>
            <person name="Chen Z."/>
            <person name="Freedman E."/>
            <person name="Gellesch M."/>
            <person name="Goldberg J."/>
            <person name="Griggs A."/>
            <person name="Gujja S."/>
            <person name="Heilman E.R."/>
            <person name="Heiman D."/>
            <person name="Hepburn T."/>
            <person name="Howarth C."/>
            <person name="Jen D."/>
            <person name="Larson L."/>
            <person name="Mehta T."/>
            <person name="Neiman D."/>
            <person name="Pearson M."/>
            <person name="Roberts A."/>
            <person name="Saif S."/>
            <person name="Shea T."/>
            <person name="Shenoy N."/>
            <person name="Sisk P."/>
            <person name="Stolte C."/>
            <person name="Sykes S."/>
            <person name="Walk T."/>
            <person name="White J."/>
            <person name="Yandava C."/>
            <person name="Haas B."/>
            <person name="Nusbaum C."/>
            <person name="Birren B."/>
        </authorList>
    </citation>
    <scope>NUCLEOTIDE SEQUENCE [LARGE SCALE GENOMIC DNA]</scope>
    <source>
        <strain evidence="10">R3-111a-1</strain>
    </source>
</reference>
<proteinExistence type="inferred from homology"/>
<evidence type="ECO:0000256" key="6">
    <source>
        <dbReference type="SAM" id="MobiDB-lite"/>
    </source>
</evidence>
<feature type="domain" description="Amidase" evidence="7">
    <location>
        <begin position="60"/>
        <end position="418"/>
    </location>
</feature>
<dbReference type="EnsemblFungi" id="EJT74431">
    <property type="protein sequence ID" value="EJT74431"/>
    <property type="gene ID" value="GGTG_08272"/>
</dbReference>
<comment type="subunit">
    <text evidence="5">Subunit of the heterotrimeric GatCAB amidotransferase (AdT) complex, composed of A, B and C subunits.</text>
</comment>
<gene>
    <name evidence="9" type="primary">20348730</name>
    <name evidence="8" type="ORF">GGTG_08272</name>
</gene>
<evidence type="ECO:0000256" key="4">
    <source>
        <dbReference type="ARBA" id="ARBA00022917"/>
    </source>
</evidence>
<dbReference type="STRING" id="644352.J3P435"/>
<dbReference type="InterPro" id="IPR023631">
    <property type="entry name" value="Amidase_dom"/>
</dbReference>
<organism evidence="8">
    <name type="scientific">Gaeumannomyces tritici (strain R3-111a-1)</name>
    <name type="common">Wheat and barley take-all root rot fungus</name>
    <name type="synonym">Gaeumannomyces graminis var. tritici</name>
    <dbReference type="NCBI Taxonomy" id="644352"/>
    <lineage>
        <taxon>Eukaryota</taxon>
        <taxon>Fungi</taxon>
        <taxon>Dikarya</taxon>
        <taxon>Ascomycota</taxon>
        <taxon>Pezizomycotina</taxon>
        <taxon>Sordariomycetes</taxon>
        <taxon>Sordariomycetidae</taxon>
        <taxon>Magnaporthales</taxon>
        <taxon>Magnaporthaceae</taxon>
        <taxon>Gaeumannomyces</taxon>
    </lineage>
</organism>
<reference evidence="8" key="3">
    <citation type="submission" date="2010-09" db="EMBL/GenBank/DDBJ databases">
        <title>Annotation of Gaeumannomyces graminis var. tritici R3-111a-1.</title>
        <authorList>
            <consortium name="The Broad Institute Genome Sequencing Platform"/>
            <person name="Ma L.-J."/>
            <person name="Dead R."/>
            <person name="Young S.K."/>
            <person name="Zeng Q."/>
            <person name="Gargeya S."/>
            <person name="Fitzgerald M."/>
            <person name="Haas B."/>
            <person name="Abouelleil A."/>
            <person name="Alvarado L."/>
            <person name="Arachchi H.M."/>
            <person name="Berlin A."/>
            <person name="Brown A."/>
            <person name="Chapman S.B."/>
            <person name="Chen Z."/>
            <person name="Dunbar C."/>
            <person name="Freedman E."/>
            <person name="Gearin G."/>
            <person name="Gellesch M."/>
            <person name="Goldberg J."/>
            <person name="Griggs A."/>
            <person name="Gujja S."/>
            <person name="Heiman D."/>
            <person name="Howarth C."/>
            <person name="Larson L."/>
            <person name="Lui A."/>
            <person name="MacDonald P.J.P."/>
            <person name="Mehta T."/>
            <person name="Montmayeur A."/>
            <person name="Murphy C."/>
            <person name="Neiman D."/>
            <person name="Pearson M."/>
            <person name="Priest M."/>
            <person name="Roberts A."/>
            <person name="Saif S."/>
            <person name="Shea T."/>
            <person name="Shenoy N."/>
            <person name="Sisk P."/>
            <person name="Stolte C."/>
            <person name="Sykes S."/>
            <person name="Yandava C."/>
            <person name="Wortman J."/>
            <person name="Nusbaum C."/>
            <person name="Birren B."/>
        </authorList>
    </citation>
    <scope>NUCLEOTIDE SEQUENCE</scope>
    <source>
        <strain evidence="8">R3-111a-1</strain>
    </source>
</reference>
<dbReference type="GO" id="GO:0005524">
    <property type="term" value="F:ATP binding"/>
    <property type="evidence" value="ECO:0007669"/>
    <property type="project" value="UniProtKB-KW"/>
</dbReference>
<reference evidence="8" key="2">
    <citation type="submission" date="2010-07" db="EMBL/GenBank/DDBJ databases">
        <authorList>
            <consortium name="The Broad Institute Genome Sequencing Platform"/>
            <consortium name="Broad Institute Genome Sequencing Center for Infectious Disease"/>
            <person name="Ma L.-J."/>
            <person name="Dead R."/>
            <person name="Young S."/>
            <person name="Zeng Q."/>
            <person name="Koehrsen M."/>
            <person name="Alvarado L."/>
            <person name="Berlin A."/>
            <person name="Chapman S.B."/>
            <person name="Chen Z."/>
            <person name="Freedman E."/>
            <person name="Gellesch M."/>
            <person name="Goldberg J."/>
            <person name="Griggs A."/>
            <person name="Gujja S."/>
            <person name="Heilman E.R."/>
            <person name="Heiman D."/>
            <person name="Hepburn T."/>
            <person name="Howarth C."/>
            <person name="Jen D."/>
            <person name="Larson L."/>
            <person name="Mehta T."/>
            <person name="Neiman D."/>
            <person name="Pearson M."/>
            <person name="Roberts A."/>
            <person name="Saif S."/>
            <person name="Shea T."/>
            <person name="Shenoy N."/>
            <person name="Sisk P."/>
            <person name="Stolte C."/>
            <person name="Sykes S."/>
            <person name="Walk T."/>
            <person name="White J."/>
            <person name="Yandava C."/>
            <person name="Haas B."/>
            <person name="Nusbaum C."/>
            <person name="Birren B."/>
        </authorList>
    </citation>
    <scope>NUCLEOTIDE SEQUENCE</scope>
    <source>
        <strain evidence="8">R3-111a-1</strain>
    </source>
</reference>
<comment type="function">
    <text evidence="5">Allows the formation of correctly charged Gln-tRNA(Gln) through the transamidation of misacylated Glu-tRNA(Gln) in the mitochondria. The reaction takes place in the presence of glutamine and ATP through an activated gamma-phospho-Glu-tRNA(Gln).</text>
</comment>
<comment type="caution">
    <text evidence="5">Lacks conserved residue(s) required for the propagation of feature annotation.</text>
</comment>
<evidence type="ECO:0000256" key="2">
    <source>
        <dbReference type="ARBA" id="ARBA00022741"/>
    </source>
</evidence>
<dbReference type="GeneID" id="20348730"/>
<keyword evidence="4 5" id="KW-0648">Protein biosynthesis</keyword>
<dbReference type="GO" id="GO:0050567">
    <property type="term" value="F:glutaminyl-tRNA synthase (glutamine-hydrolyzing) activity"/>
    <property type="evidence" value="ECO:0007669"/>
    <property type="project" value="UniProtKB-UniRule"/>
</dbReference>
<comment type="subcellular location">
    <subcellularLocation>
        <location evidence="5">Mitochondrion</location>
    </subcellularLocation>
</comment>
<keyword evidence="10" id="KW-1185">Reference proteome</keyword>
<feature type="active site" description="Charge relay system" evidence="5">
    <location>
        <position position="63"/>
    </location>
</feature>
<dbReference type="EC" id="6.3.5.7" evidence="5"/>
<evidence type="ECO:0000259" key="7">
    <source>
        <dbReference type="Pfam" id="PF01425"/>
    </source>
</evidence>
<dbReference type="PANTHER" id="PTHR11895:SF7">
    <property type="entry name" value="GLUTAMYL-TRNA(GLN) AMIDOTRANSFERASE SUBUNIT A, MITOCHONDRIAL"/>
    <property type="match status" value="1"/>
</dbReference>
<keyword evidence="3 5" id="KW-0067">ATP-binding</keyword>
<evidence type="ECO:0000313" key="9">
    <source>
        <dbReference type="EnsemblFungi" id="EJT74431"/>
    </source>
</evidence>
<keyword evidence="1 5" id="KW-0436">Ligase</keyword>
<comment type="catalytic activity">
    <reaction evidence="5">
        <text>L-glutamyl-tRNA(Gln) + L-glutamine + ATP + H2O = L-glutaminyl-tRNA(Gln) + L-glutamate + ADP + phosphate + H(+)</text>
        <dbReference type="Rhea" id="RHEA:17521"/>
        <dbReference type="Rhea" id="RHEA-COMP:9681"/>
        <dbReference type="Rhea" id="RHEA-COMP:9684"/>
        <dbReference type="ChEBI" id="CHEBI:15377"/>
        <dbReference type="ChEBI" id="CHEBI:15378"/>
        <dbReference type="ChEBI" id="CHEBI:29985"/>
        <dbReference type="ChEBI" id="CHEBI:30616"/>
        <dbReference type="ChEBI" id="CHEBI:43474"/>
        <dbReference type="ChEBI" id="CHEBI:58359"/>
        <dbReference type="ChEBI" id="CHEBI:78520"/>
        <dbReference type="ChEBI" id="CHEBI:78521"/>
        <dbReference type="ChEBI" id="CHEBI:456216"/>
        <dbReference type="EC" id="6.3.5.7"/>
    </reaction>
</comment>
<dbReference type="PANTHER" id="PTHR11895">
    <property type="entry name" value="TRANSAMIDASE"/>
    <property type="match status" value="1"/>
</dbReference>
<dbReference type="GO" id="GO:0030956">
    <property type="term" value="C:glutamyl-tRNA(Gln) amidotransferase complex"/>
    <property type="evidence" value="ECO:0007669"/>
    <property type="project" value="UniProtKB-UniRule"/>
</dbReference>
<dbReference type="InterPro" id="IPR000120">
    <property type="entry name" value="Amidase"/>
</dbReference>
<dbReference type="OrthoDB" id="421993at2759"/>
<dbReference type="VEuPathDB" id="FungiDB:GGTG_08272"/>
<dbReference type="GO" id="GO:0005739">
    <property type="term" value="C:mitochondrion"/>
    <property type="evidence" value="ECO:0007669"/>
    <property type="project" value="UniProtKB-SubCell"/>
</dbReference>
<dbReference type="HAMAP" id="MF_00120">
    <property type="entry name" value="GatA"/>
    <property type="match status" value="1"/>
</dbReference>
<dbReference type="eggNOG" id="KOG1211">
    <property type="taxonomic scope" value="Eukaryota"/>
</dbReference>
<keyword evidence="5" id="KW-0496">Mitochondrion</keyword>
<reference evidence="9" key="4">
    <citation type="journal article" date="2015" name="G3 (Bethesda)">
        <title>Genome sequences of three phytopathogenic species of the Magnaporthaceae family of fungi.</title>
        <authorList>
            <person name="Okagaki L.H."/>
            <person name="Nunes C.C."/>
            <person name="Sailsbery J."/>
            <person name="Clay B."/>
            <person name="Brown D."/>
            <person name="John T."/>
            <person name="Oh Y."/>
            <person name="Young N."/>
            <person name="Fitzgerald M."/>
            <person name="Haas B.J."/>
            <person name="Zeng Q."/>
            <person name="Young S."/>
            <person name="Adiconis X."/>
            <person name="Fan L."/>
            <person name="Levin J.Z."/>
            <person name="Mitchell T.K."/>
            <person name="Okubara P.A."/>
            <person name="Farman M.L."/>
            <person name="Kohn L.M."/>
            <person name="Birren B."/>
            <person name="Ma L.-J."/>
            <person name="Dean R.A."/>
        </authorList>
    </citation>
    <scope>NUCLEOTIDE SEQUENCE</scope>
    <source>
        <strain evidence="9">R3-111a-1</strain>
    </source>
</reference>
<keyword evidence="2 5" id="KW-0547">Nucleotide-binding</keyword>
<dbReference type="RefSeq" id="XP_009224375.1">
    <property type="nucleotide sequence ID" value="XM_009226111.1"/>
</dbReference>
<dbReference type="GO" id="GO:0032543">
    <property type="term" value="P:mitochondrial translation"/>
    <property type="evidence" value="ECO:0007669"/>
    <property type="project" value="UniProtKB-UniRule"/>
</dbReference>
<feature type="region of interest" description="Disordered" evidence="6">
    <location>
        <begin position="119"/>
        <end position="151"/>
    </location>
</feature>
<dbReference type="InterPro" id="IPR004412">
    <property type="entry name" value="GatA"/>
</dbReference>
<sequence length="583" mass="60492">MSVSARLHGLRARRSNVGVAAAAAAAAAALGRHRIHLNHFISREKDAPDTAAGAAGSFTLAVKDNIVTRSLPTTCASAMLAGYVSPYEATVVTQLRGFGARVVGKTNLDEFGMGSHNTNSAAGAALNGGGRRRRRRDAAPRGGGAAGDADVALGTDTGGSVRLPAAYNAVVGFKPSYGMLSRRGLVPYANSLDTVGLLARSARRIAGLVACLWRHHDPLDPTSLPLAARLRCARAREGYAAADDDASPLRQQQQQQQQQQQRSLDWSCLTFGVPLECNIEELDPGIRAAWAAAASLLQALGARVVPASLPSTRHALSAYYVLAPAEASSNLAKYDGVRYGAGGPGGQQGGGAAAAADDDDGGGGVLYAGARGAGFGDEVRRRILLGSYSLSSGAMDNYFVQAQRVRRLVRADFDRAFRLGNPLLEHGGDGGGVGFDSDPEAATAAADVVDLADLPEDVPLADKRGPARVDFLLCPTAPTPPPTLDEAARQTSLGSYVNDVFTVPASLAGLPAVSIPVRLGGGDDSMDVDVDASRYGGLQLTGQYWDDARLLHVAAALRLELGRAGMDPRAARDESREAGGEAL</sequence>
<evidence type="ECO:0000256" key="1">
    <source>
        <dbReference type="ARBA" id="ARBA00022598"/>
    </source>
</evidence>
<feature type="domain" description="Amidase" evidence="7">
    <location>
        <begin position="468"/>
        <end position="551"/>
    </location>
</feature>
<dbReference type="FunCoup" id="J3P435">
    <property type="interactions" value="331"/>
</dbReference>
<dbReference type="Gene3D" id="3.90.1300.10">
    <property type="entry name" value="Amidase signature (AS) domain"/>
    <property type="match status" value="1"/>
</dbReference>
<evidence type="ECO:0000313" key="10">
    <source>
        <dbReference type="Proteomes" id="UP000006039"/>
    </source>
</evidence>
<dbReference type="EMBL" id="GL385398">
    <property type="protein sequence ID" value="EJT74431.1"/>
    <property type="molecule type" value="Genomic_DNA"/>
</dbReference>
<evidence type="ECO:0000256" key="5">
    <source>
        <dbReference type="HAMAP-Rule" id="MF_03150"/>
    </source>
</evidence>
<comment type="similarity">
    <text evidence="5">Belongs to the amidase family. GatA subfamily.</text>
</comment>
<protein>
    <recommendedName>
        <fullName evidence="5">Glutamyl-tRNA(Gln) amidotransferase subunit A, mitochondrial</fullName>
        <shortName evidence="5">Glu-AdT subunit A</shortName>
        <ecNumber evidence="5">6.3.5.7</ecNumber>
    </recommendedName>
</protein>
<dbReference type="GO" id="GO:0070681">
    <property type="term" value="P:glutaminyl-tRNAGln biosynthesis via transamidation"/>
    <property type="evidence" value="ECO:0007669"/>
    <property type="project" value="UniProtKB-UniRule"/>
</dbReference>
<name>J3P435_GAET3</name>
<evidence type="ECO:0000313" key="8">
    <source>
        <dbReference type="EMBL" id="EJT74431.1"/>
    </source>
</evidence>
<reference evidence="9" key="5">
    <citation type="submission" date="2018-04" db="UniProtKB">
        <authorList>
            <consortium name="EnsemblFungi"/>
        </authorList>
    </citation>
    <scope>IDENTIFICATION</scope>
    <source>
        <strain evidence="9">R3-111a-1</strain>
    </source>
</reference>
<dbReference type="SUPFAM" id="SSF75304">
    <property type="entry name" value="Amidase signature (AS) enzymes"/>
    <property type="match status" value="1"/>
</dbReference>
<accession>J3P435</accession>
<dbReference type="HOGENOM" id="CLU_009600_7_6_1"/>
<dbReference type="InterPro" id="IPR036928">
    <property type="entry name" value="AS_sf"/>
</dbReference>
<dbReference type="Proteomes" id="UP000006039">
    <property type="component" value="Unassembled WGS sequence"/>
</dbReference>